<dbReference type="EMBL" id="CP119325">
    <property type="protein sequence ID" value="WEK33407.1"/>
    <property type="molecule type" value="Genomic_DNA"/>
</dbReference>
<proteinExistence type="predicted"/>
<evidence type="ECO:0000256" key="1">
    <source>
        <dbReference type="SAM" id="MobiDB-lite"/>
    </source>
</evidence>
<protein>
    <submittedName>
        <fullName evidence="2">Uncharacterized protein</fullName>
    </submittedName>
</protein>
<name>A0AAJ5WPI5_9PSED</name>
<evidence type="ECO:0000313" key="3">
    <source>
        <dbReference type="Proteomes" id="UP001216329"/>
    </source>
</evidence>
<gene>
    <name evidence="2" type="ORF">P0Y58_08950</name>
</gene>
<accession>A0AAJ5WPI5</accession>
<reference evidence="2" key="1">
    <citation type="submission" date="2023-03" db="EMBL/GenBank/DDBJ databases">
        <title>Andean soil-derived lignocellulolytic bacterial consortium as a source of novel taxa and putative plastic-active enzymes.</title>
        <authorList>
            <person name="Diaz-Garcia L."/>
            <person name="Chuvochina M."/>
            <person name="Feuerriegel G."/>
            <person name="Bunk B."/>
            <person name="Sproer C."/>
            <person name="Streit W.R."/>
            <person name="Rodriguez L.M."/>
            <person name="Overmann J."/>
            <person name="Jimenez D.J."/>
        </authorList>
    </citation>
    <scope>NUCLEOTIDE SEQUENCE</scope>
    <source>
        <strain evidence="2">MAG 876</strain>
    </source>
</reference>
<organism evidence="2 3">
    <name type="scientific">Candidatus Pseudomonas phytovorans</name>
    <dbReference type="NCBI Taxonomy" id="3121377"/>
    <lineage>
        <taxon>Bacteria</taxon>
        <taxon>Pseudomonadati</taxon>
        <taxon>Pseudomonadota</taxon>
        <taxon>Gammaproteobacteria</taxon>
        <taxon>Pseudomonadales</taxon>
        <taxon>Pseudomonadaceae</taxon>
        <taxon>Pseudomonas</taxon>
    </lineage>
</organism>
<sequence>MRKVRRQLPRSSQASEAGADHHPARLAVATVGRPWRAGLAQVIPTTGGIIGR</sequence>
<dbReference type="Proteomes" id="UP001216329">
    <property type="component" value="Chromosome"/>
</dbReference>
<feature type="region of interest" description="Disordered" evidence="1">
    <location>
        <begin position="1"/>
        <end position="23"/>
    </location>
</feature>
<evidence type="ECO:0000313" key="2">
    <source>
        <dbReference type="EMBL" id="WEK33407.1"/>
    </source>
</evidence>
<dbReference type="AlphaFoldDB" id="A0AAJ5WPI5"/>